<sequence length="486" mass="54929">MEKQWQRGPTIGHGSCATVYIAKSSMSGDVFAVKSKEFSQARDLQTEQSILCSLNSPHIVSYLGFDISADAITKQLMYNLFLEYAPGGSLSNEIKRNGGWLIEDKIKSYTCEILHGLMYLHEQGVVHCDIKSQNVLIGSNSCAKIADFGCAKKGFTSKKDHVRGTPIFMAPEVARGEEQGMPADIWALGCTVIEMAKGGSPWDDLSDPISAMHKIGFSEEVPKVPGWLSEEAKDFLSKCFKRDLKERWNAKELLKHPFITSSISKQSSTETWVSPTSNLDQRFWESISSLEGDEEEERDANLSERIKSLIGEFNGEPDWNCDDESWVTVRCNGETIELEETIVTVRCNGETIELEEESIVTSENQEIFLVNERNLERSFVNEISWENERWVGGLDEIVLSENEISACSCDFNFDFDFEHVDCVCKQEIQFSKILSELSVKKRKILHFPSLLVIIKLSNYRLSSLINYLLKEEIKKEGTWSTPQSSI</sequence>
<dbReference type="FunFam" id="1.10.510.10:FF:000466">
    <property type="entry name" value="MAP kinase kinase kinase18"/>
    <property type="match status" value="1"/>
</dbReference>
<accession>A0A833QWE4</accession>
<dbReference type="Gene3D" id="1.10.510.10">
    <property type="entry name" value="Transferase(Phosphotransferase) domain 1"/>
    <property type="match status" value="1"/>
</dbReference>
<dbReference type="PANTHER" id="PTHR48011:SF4">
    <property type="entry name" value="MITOGEN-ACTIVATED PROTEIN KINASE KINASE KINASE 19"/>
    <property type="match status" value="1"/>
</dbReference>
<reference evidence="2" key="1">
    <citation type="submission" date="2020-01" db="EMBL/GenBank/DDBJ databases">
        <title>Genome sequence of Kobresia littledalei, the first chromosome-level genome in the family Cyperaceae.</title>
        <authorList>
            <person name="Qu G."/>
        </authorList>
    </citation>
    <scope>NUCLEOTIDE SEQUENCE</scope>
    <source>
        <strain evidence="2">C.B.Clarke</strain>
        <tissue evidence="2">Leaf</tissue>
    </source>
</reference>
<dbReference type="GO" id="GO:0007165">
    <property type="term" value="P:signal transduction"/>
    <property type="evidence" value="ECO:0007669"/>
    <property type="project" value="TreeGrafter"/>
</dbReference>
<feature type="domain" description="Protein kinase" evidence="1">
    <location>
        <begin position="5"/>
        <end position="259"/>
    </location>
</feature>
<dbReference type="InterPro" id="IPR008271">
    <property type="entry name" value="Ser/Thr_kinase_AS"/>
</dbReference>
<dbReference type="GO" id="GO:0004672">
    <property type="term" value="F:protein kinase activity"/>
    <property type="evidence" value="ECO:0007669"/>
    <property type="project" value="InterPro"/>
</dbReference>
<dbReference type="InterPro" id="IPR011009">
    <property type="entry name" value="Kinase-like_dom_sf"/>
</dbReference>
<organism evidence="2 3">
    <name type="scientific">Carex littledalei</name>
    <dbReference type="NCBI Taxonomy" id="544730"/>
    <lineage>
        <taxon>Eukaryota</taxon>
        <taxon>Viridiplantae</taxon>
        <taxon>Streptophyta</taxon>
        <taxon>Embryophyta</taxon>
        <taxon>Tracheophyta</taxon>
        <taxon>Spermatophyta</taxon>
        <taxon>Magnoliopsida</taxon>
        <taxon>Liliopsida</taxon>
        <taxon>Poales</taxon>
        <taxon>Cyperaceae</taxon>
        <taxon>Cyperoideae</taxon>
        <taxon>Cariceae</taxon>
        <taxon>Carex</taxon>
        <taxon>Carex subgen. Euthyceras</taxon>
    </lineage>
</organism>
<dbReference type="Pfam" id="PF00069">
    <property type="entry name" value="Pkinase"/>
    <property type="match status" value="1"/>
</dbReference>
<dbReference type="PROSITE" id="PS50011">
    <property type="entry name" value="PROTEIN_KINASE_DOM"/>
    <property type="match status" value="1"/>
</dbReference>
<keyword evidence="2" id="KW-0418">Kinase</keyword>
<dbReference type="Proteomes" id="UP000623129">
    <property type="component" value="Unassembled WGS sequence"/>
</dbReference>
<dbReference type="InterPro" id="IPR052751">
    <property type="entry name" value="Plant_MAPKKK"/>
</dbReference>
<dbReference type="SMART" id="SM00220">
    <property type="entry name" value="S_TKc"/>
    <property type="match status" value="1"/>
</dbReference>
<dbReference type="CDD" id="cd06606">
    <property type="entry name" value="STKc_MAPKKK"/>
    <property type="match status" value="1"/>
</dbReference>
<dbReference type="AlphaFoldDB" id="A0A833QWE4"/>
<dbReference type="OrthoDB" id="275301at2759"/>
<keyword evidence="3" id="KW-1185">Reference proteome</keyword>
<comment type="caution">
    <text evidence="2">The sequence shown here is derived from an EMBL/GenBank/DDBJ whole genome shotgun (WGS) entry which is preliminary data.</text>
</comment>
<evidence type="ECO:0000313" key="3">
    <source>
        <dbReference type="Proteomes" id="UP000623129"/>
    </source>
</evidence>
<dbReference type="EMBL" id="SWLB01000015">
    <property type="protein sequence ID" value="KAF3328861.1"/>
    <property type="molecule type" value="Genomic_DNA"/>
</dbReference>
<keyword evidence="2" id="KW-0808">Transferase</keyword>
<dbReference type="InterPro" id="IPR000719">
    <property type="entry name" value="Prot_kinase_dom"/>
</dbReference>
<proteinExistence type="predicted"/>
<dbReference type="PROSITE" id="PS00108">
    <property type="entry name" value="PROTEIN_KINASE_ST"/>
    <property type="match status" value="1"/>
</dbReference>
<gene>
    <name evidence="2" type="ORF">FCM35_KLT05939</name>
</gene>
<dbReference type="PANTHER" id="PTHR48011">
    <property type="entry name" value="CCR4-NOT TRANSCRIPTIONAL COMPLEX SUBUNIT CAF120-RELATED"/>
    <property type="match status" value="1"/>
</dbReference>
<name>A0A833QWE4_9POAL</name>
<dbReference type="SUPFAM" id="SSF56112">
    <property type="entry name" value="Protein kinase-like (PK-like)"/>
    <property type="match status" value="1"/>
</dbReference>
<evidence type="ECO:0000259" key="1">
    <source>
        <dbReference type="PROSITE" id="PS50011"/>
    </source>
</evidence>
<dbReference type="GO" id="GO:0005524">
    <property type="term" value="F:ATP binding"/>
    <property type="evidence" value="ECO:0007669"/>
    <property type="project" value="InterPro"/>
</dbReference>
<protein>
    <submittedName>
        <fullName evidence="2">Mitogen-activated protein kinase kinase kinase A-like protein</fullName>
    </submittedName>
</protein>
<evidence type="ECO:0000313" key="2">
    <source>
        <dbReference type="EMBL" id="KAF3328861.1"/>
    </source>
</evidence>